<evidence type="ECO:0000313" key="3">
    <source>
        <dbReference type="Proteomes" id="UP000292408"/>
    </source>
</evidence>
<feature type="compositionally biased region" description="Low complexity" evidence="1">
    <location>
        <begin position="39"/>
        <end position="55"/>
    </location>
</feature>
<name>A0A4Q7TIK1_9MICO</name>
<proteinExistence type="predicted"/>
<keyword evidence="3" id="KW-1185">Reference proteome</keyword>
<dbReference type="Proteomes" id="UP000292408">
    <property type="component" value="Unassembled WGS sequence"/>
</dbReference>
<reference evidence="2 3" key="1">
    <citation type="journal article" date="2015" name="Stand. Genomic Sci.">
        <title>Genomic Encyclopedia of Bacterial and Archaeal Type Strains, Phase III: the genomes of soil and plant-associated and newly described type strains.</title>
        <authorList>
            <person name="Whitman W.B."/>
            <person name="Woyke T."/>
            <person name="Klenk H.P."/>
            <person name="Zhou Y."/>
            <person name="Lilburn T.G."/>
            <person name="Beck B.J."/>
            <person name="De Vos P."/>
            <person name="Vandamme P."/>
            <person name="Eisen J.A."/>
            <person name="Garrity G."/>
            <person name="Hugenholtz P."/>
            <person name="Kyrpides N.C."/>
        </authorList>
    </citation>
    <scope>NUCLEOTIDE SEQUENCE [LARGE SCALE GENOMIC DNA]</scope>
    <source>
        <strain evidence="2 3">AC4r</strain>
    </source>
</reference>
<gene>
    <name evidence="2" type="ORF">EV140_1933</name>
</gene>
<feature type="compositionally biased region" description="Basic and acidic residues" evidence="1">
    <location>
        <begin position="22"/>
        <end position="38"/>
    </location>
</feature>
<feature type="region of interest" description="Disordered" evidence="1">
    <location>
        <begin position="22"/>
        <end position="74"/>
    </location>
</feature>
<organism evidence="2 3">
    <name type="scientific">Microcella alkaliphila</name>
    <dbReference type="NCBI Taxonomy" id="279828"/>
    <lineage>
        <taxon>Bacteria</taxon>
        <taxon>Bacillati</taxon>
        <taxon>Actinomycetota</taxon>
        <taxon>Actinomycetes</taxon>
        <taxon>Micrococcales</taxon>
        <taxon>Microbacteriaceae</taxon>
        <taxon>Microcella</taxon>
    </lineage>
</organism>
<dbReference type="AlphaFoldDB" id="A0A4Q7TIK1"/>
<protein>
    <submittedName>
        <fullName evidence="2">Uncharacterized protein</fullName>
    </submittedName>
</protein>
<accession>A0A4Q7TIK1</accession>
<dbReference type="EMBL" id="SGXT01000016">
    <property type="protein sequence ID" value="RZT59328.1"/>
    <property type="molecule type" value="Genomic_DNA"/>
</dbReference>
<evidence type="ECO:0000256" key="1">
    <source>
        <dbReference type="SAM" id="MobiDB-lite"/>
    </source>
</evidence>
<evidence type="ECO:0000313" key="2">
    <source>
        <dbReference type="EMBL" id="RZT59328.1"/>
    </source>
</evidence>
<comment type="caution">
    <text evidence="2">The sequence shown here is derived from an EMBL/GenBank/DDBJ whole genome shotgun (WGS) entry which is preliminary data.</text>
</comment>
<sequence>MPQRKAPCGTYSAYKRHLRNKEKVDAKCRAAQRKHDGTRSTSATARAARAAKPKTPATPPATIELPAPAPSTARTEVVSRLDVLKELLEQQRLLLPTLRQEEPARAYLLMREQRETLREIDEIQNAGASKGATLADQLAEARAARAARAAGA</sequence>